<organism evidence="1 2">
    <name type="scientific">Biomphalaria pfeifferi</name>
    <name type="common">Bloodfluke planorb</name>
    <name type="synonym">Freshwater snail</name>
    <dbReference type="NCBI Taxonomy" id="112525"/>
    <lineage>
        <taxon>Eukaryota</taxon>
        <taxon>Metazoa</taxon>
        <taxon>Spiralia</taxon>
        <taxon>Lophotrochozoa</taxon>
        <taxon>Mollusca</taxon>
        <taxon>Gastropoda</taxon>
        <taxon>Heterobranchia</taxon>
        <taxon>Euthyneura</taxon>
        <taxon>Panpulmonata</taxon>
        <taxon>Hygrophila</taxon>
        <taxon>Lymnaeoidea</taxon>
        <taxon>Planorbidae</taxon>
        <taxon>Biomphalaria</taxon>
    </lineage>
</organism>
<reference evidence="1" key="1">
    <citation type="journal article" date="2023" name="PLoS Negl. Trop. Dis.">
        <title>A genome sequence for Biomphalaria pfeifferi, the major vector snail for the human-infecting parasite Schistosoma mansoni.</title>
        <authorList>
            <person name="Bu L."/>
            <person name="Lu L."/>
            <person name="Laidemitt M.R."/>
            <person name="Zhang S.M."/>
            <person name="Mutuku M."/>
            <person name="Mkoji G."/>
            <person name="Steinauer M."/>
            <person name="Loker E.S."/>
        </authorList>
    </citation>
    <scope>NUCLEOTIDE SEQUENCE</scope>
    <source>
        <strain evidence="1">KasaAsao</strain>
    </source>
</reference>
<gene>
    <name evidence="1" type="ORF">Bpfe_018936</name>
</gene>
<sequence>MPCQWSANCYTSSDQGVNVLPVGAANCYISYEIETKTCQHDILCQEHCRESI</sequence>
<evidence type="ECO:0000313" key="2">
    <source>
        <dbReference type="Proteomes" id="UP001233172"/>
    </source>
</evidence>
<dbReference type="EMBL" id="JASAOG010000101">
    <property type="protein sequence ID" value="KAK0051721.1"/>
    <property type="molecule type" value="Genomic_DNA"/>
</dbReference>
<reference evidence="1" key="2">
    <citation type="submission" date="2023-04" db="EMBL/GenBank/DDBJ databases">
        <authorList>
            <person name="Bu L."/>
            <person name="Lu L."/>
            <person name="Laidemitt M.R."/>
            <person name="Zhang S.M."/>
            <person name="Mutuku M."/>
            <person name="Mkoji G."/>
            <person name="Steinauer M."/>
            <person name="Loker E.S."/>
        </authorList>
    </citation>
    <scope>NUCLEOTIDE SEQUENCE</scope>
    <source>
        <strain evidence="1">KasaAsao</strain>
        <tissue evidence="1">Whole Snail</tissue>
    </source>
</reference>
<name>A0AAD8BCA0_BIOPF</name>
<accession>A0AAD8BCA0</accession>
<comment type="caution">
    <text evidence="1">The sequence shown here is derived from an EMBL/GenBank/DDBJ whole genome shotgun (WGS) entry which is preliminary data.</text>
</comment>
<evidence type="ECO:0000313" key="1">
    <source>
        <dbReference type="EMBL" id="KAK0051721.1"/>
    </source>
</evidence>
<keyword evidence="2" id="KW-1185">Reference proteome</keyword>
<dbReference type="Proteomes" id="UP001233172">
    <property type="component" value="Unassembled WGS sequence"/>
</dbReference>
<protein>
    <submittedName>
        <fullName evidence="1">Uncharacterized protein</fullName>
    </submittedName>
</protein>
<feature type="non-terminal residue" evidence="1">
    <location>
        <position position="52"/>
    </location>
</feature>
<proteinExistence type="predicted"/>
<dbReference type="AlphaFoldDB" id="A0AAD8BCA0"/>